<keyword evidence="4" id="KW-1185">Reference proteome</keyword>
<name>A0A167WG29_9HYPO</name>
<organism evidence="3 4">
    <name type="scientific">Niveomyces insectorum RCEF 264</name>
    <dbReference type="NCBI Taxonomy" id="1081102"/>
    <lineage>
        <taxon>Eukaryota</taxon>
        <taxon>Fungi</taxon>
        <taxon>Dikarya</taxon>
        <taxon>Ascomycota</taxon>
        <taxon>Pezizomycotina</taxon>
        <taxon>Sordariomycetes</taxon>
        <taxon>Hypocreomycetidae</taxon>
        <taxon>Hypocreales</taxon>
        <taxon>Cordycipitaceae</taxon>
        <taxon>Niveomyces</taxon>
    </lineage>
</organism>
<protein>
    <recommendedName>
        <fullName evidence="2">DUF7707 domain-containing protein</fullName>
    </recommendedName>
</protein>
<sequence>MLSLKFTLLAAAAALVSVVRADYHIDPSSVPLYLRDSWCQSEISSCPLICDQTPPFNTLTNTCDAASLTYGCVCGNGLQPNVSEYSLTLPYFICQEWGNQCVAACGMDSSCSSDCRQNHPCGALNPVRANSTSASAGSTATASDSAAASNQIFTGLGDNPSTATGTAKKSLAVPQFESGRVLMGVAMVLSGLAAGCALVL</sequence>
<feature type="domain" description="DUF7707" evidence="2">
    <location>
        <begin position="23"/>
        <end position="126"/>
    </location>
</feature>
<reference evidence="3 4" key="1">
    <citation type="journal article" date="2016" name="Genome Biol. Evol.">
        <title>Divergent and convergent evolution of fungal pathogenicity.</title>
        <authorList>
            <person name="Shang Y."/>
            <person name="Xiao G."/>
            <person name="Zheng P."/>
            <person name="Cen K."/>
            <person name="Zhan S."/>
            <person name="Wang C."/>
        </authorList>
    </citation>
    <scope>NUCLEOTIDE SEQUENCE [LARGE SCALE GENOMIC DNA]</scope>
    <source>
        <strain evidence="3 4">RCEF 264</strain>
    </source>
</reference>
<dbReference type="PANTHER" id="PTHR38118:SF2">
    <property type="entry name" value="CDP-ALCOHOL PHOSPHATIDYLTRANSFERASE PROTEIN"/>
    <property type="match status" value="1"/>
</dbReference>
<gene>
    <name evidence="3" type="ORF">SPI_03909</name>
</gene>
<evidence type="ECO:0000259" key="2">
    <source>
        <dbReference type="Pfam" id="PF24808"/>
    </source>
</evidence>
<proteinExistence type="predicted"/>
<dbReference type="Proteomes" id="UP000076874">
    <property type="component" value="Unassembled WGS sequence"/>
</dbReference>
<dbReference type="EMBL" id="AZHD01000005">
    <property type="protein sequence ID" value="OAA63746.1"/>
    <property type="molecule type" value="Genomic_DNA"/>
</dbReference>
<feature type="chain" id="PRO_5007893925" description="DUF7707 domain-containing protein" evidence="1">
    <location>
        <begin position="22"/>
        <end position="200"/>
    </location>
</feature>
<comment type="caution">
    <text evidence="3">The sequence shown here is derived from an EMBL/GenBank/DDBJ whole genome shotgun (WGS) entry which is preliminary data.</text>
</comment>
<dbReference type="Pfam" id="PF24808">
    <property type="entry name" value="DUF7707"/>
    <property type="match status" value="1"/>
</dbReference>
<evidence type="ECO:0000256" key="1">
    <source>
        <dbReference type="SAM" id="SignalP"/>
    </source>
</evidence>
<dbReference type="OrthoDB" id="2439692at2759"/>
<feature type="signal peptide" evidence="1">
    <location>
        <begin position="1"/>
        <end position="21"/>
    </location>
</feature>
<dbReference type="InterPro" id="IPR056124">
    <property type="entry name" value="DUF7707"/>
</dbReference>
<dbReference type="AlphaFoldDB" id="A0A167WG29"/>
<dbReference type="PANTHER" id="PTHR38118">
    <property type="entry name" value="ANCHORED CELL WALL PROTEIN 11-RELATED"/>
    <property type="match status" value="1"/>
</dbReference>
<keyword evidence="1" id="KW-0732">Signal</keyword>
<evidence type="ECO:0000313" key="4">
    <source>
        <dbReference type="Proteomes" id="UP000076874"/>
    </source>
</evidence>
<accession>A0A167WG29</accession>
<evidence type="ECO:0000313" key="3">
    <source>
        <dbReference type="EMBL" id="OAA63746.1"/>
    </source>
</evidence>